<reference evidence="1" key="1">
    <citation type="journal article" date="2014" name="Front. Microbiol.">
        <title>High frequency of phylogenetically diverse reductive dehalogenase-homologous genes in deep subseafloor sedimentary metagenomes.</title>
        <authorList>
            <person name="Kawai M."/>
            <person name="Futagami T."/>
            <person name="Toyoda A."/>
            <person name="Takaki Y."/>
            <person name="Nishi S."/>
            <person name="Hori S."/>
            <person name="Arai W."/>
            <person name="Tsubouchi T."/>
            <person name="Morono Y."/>
            <person name="Uchiyama I."/>
            <person name="Ito T."/>
            <person name="Fujiyama A."/>
            <person name="Inagaki F."/>
            <person name="Takami H."/>
        </authorList>
    </citation>
    <scope>NUCLEOTIDE SEQUENCE</scope>
    <source>
        <strain evidence="1">Expedition CK06-06</strain>
    </source>
</reference>
<protein>
    <submittedName>
        <fullName evidence="1">Uncharacterized protein</fullName>
    </submittedName>
</protein>
<sequence>KEWLLLSEPNTFLVLRLSKHKIEVIPEPLKELAESNNLFNMNFDLERLSTNGVTALSKAIEGSNIKYVGVGFVIDAPRYSRSIELNEIGLYVTNLGDISPANDDEI</sequence>
<feature type="non-terminal residue" evidence="1">
    <location>
        <position position="1"/>
    </location>
</feature>
<organism evidence="1">
    <name type="scientific">marine sediment metagenome</name>
    <dbReference type="NCBI Taxonomy" id="412755"/>
    <lineage>
        <taxon>unclassified sequences</taxon>
        <taxon>metagenomes</taxon>
        <taxon>ecological metagenomes</taxon>
    </lineage>
</organism>
<gene>
    <name evidence="1" type="ORF">S03H2_17528</name>
</gene>
<accession>X1EIG1</accession>
<dbReference type="AlphaFoldDB" id="X1EIG1"/>
<dbReference type="EMBL" id="BARU01009047">
    <property type="protein sequence ID" value="GAH32397.1"/>
    <property type="molecule type" value="Genomic_DNA"/>
</dbReference>
<proteinExistence type="predicted"/>
<evidence type="ECO:0000313" key="1">
    <source>
        <dbReference type="EMBL" id="GAH32397.1"/>
    </source>
</evidence>
<name>X1EIG1_9ZZZZ</name>
<comment type="caution">
    <text evidence="1">The sequence shown here is derived from an EMBL/GenBank/DDBJ whole genome shotgun (WGS) entry which is preliminary data.</text>
</comment>